<keyword evidence="3" id="KW-1185">Reference proteome</keyword>
<gene>
    <name evidence="2" type="ORF">SAMN06275492_11719</name>
</gene>
<keyword evidence="1" id="KW-0812">Transmembrane</keyword>
<proteinExistence type="predicted"/>
<accession>A0A1X7JVK5</accession>
<protein>
    <submittedName>
        <fullName evidence="2">Uncharacterized protein</fullName>
    </submittedName>
</protein>
<evidence type="ECO:0000256" key="1">
    <source>
        <dbReference type="SAM" id="Phobius"/>
    </source>
</evidence>
<feature type="transmembrane region" description="Helical" evidence="1">
    <location>
        <begin position="37"/>
        <end position="57"/>
    </location>
</feature>
<keyword evidence="1" id="KW-1133">Transmembrane helix</keyword>
<keyword evidence="1" id="KW-0472">Membrane</keyword>
<dbReference type="RefSeq" id="WP_085544737.1">
    <property type="nucleotide sequence ID" value="NZ_FXBB01000017.1"/>
</dbReference>
<reference evidence="3" key="1">
    <citation type="submission" date="2017-04" db="EMBL/GenBank/DDBJ databases">
        <authorList>
            <person name="Varghese N."/>
            <person name="Submissions S."/>
        </authorList>
    </citation>
    <scope>NUCLEOTIDE SEQUENCE [LARGE SCALE GENOMIC DNA]</scope>
    <source>
        <strain evidence="3">USBA 82</strain>
    </source>
</reference>
<dbReference type="Proteomes" id="UP000193355">
    <property type="component" value="Unassembled WGS sequence"/>
</dbReference>
<dbReference type="AlphaFoldDB" id="A0A1X7JVK5"/>
<evidence type="ECO:0000313" key="2">
    <source>
        <dbReference type="EMBL" id="SMG32263.1"/>
    </source>
</evidence>
<dbReference type="EMBL" id="FXBB01000017">
    <property type="protein sequence ID" value="SMG32263.1"/>
    <property type="molecule type" value="Genomic_DNA"/>
</dbReference>
<organism evidence="2 3">
    <name type="scientific">Dethiosulfovibrio salsuginis</name>
    <dbReference type="NCBI Taxonomy" id="561720"/>
    <lineage>
        <taxon>Bacteria</taxon>
        <taxon>Thermotogati</taxon>
        <taxon>Synergistota</taxon>
        <taxon>Synergistia</taxon>
        <taxon>Synergistales</taxon>
        <taxon>Dethiosulfovibrionaceae</taxon>
        <taxon>Dethiosulfovibrio</taxon>
    </lineage>
</organism>
<dbReference type="STRING" id="561720.SAMN06275492_11719"/>
<evidence type="ECO:0000313" key="3">
    <source>
        <dbReference type="Proteomes" id="UP000193355"/>
    </source>
</evidence>
<name>A0A1X7JVK5_9BACT</name>
<sequence length="78" mass="8971">MFRWGKESLDRFISGIPTPLYWVAVGFGVFLSMGFLLSLLGMVLPLILFGAVAWFLLGCVRDPRFYDLVDWVKKQGRR</sequence>
<feature type="transmembrane region" description="Helical" evidence="1">
    <location>
        <begin position="12"/>
        <end position="31"/>
    </location>
</feature>